<dbReference type="OMA" id="GVKQMQK"/>
<evidence type="ECO:0000313" key="4">
    <source>
        <dbReference type="Proteomes" id="UP000289152"/>
    </source>
</evidence>
<accession>A0A4Q1BJI9</accession>
<sequence length="214" mass="24032">MNRIFGTNKAKPKPNLTDAINSTDARIGSIEVKIKKLDAELGAFKTQMAKLRDGPGKNAIQQRALRTLKQKRMYESQLMQLQQQTWNMEQAAMTTENLKNTMATVDAMRVANKEMKKQYKGLDIDKIETMHYDMEDLIEQANEIQESLGRSYGVPDEVDEADLQAELDALGLDEVAEGETPSYLQDTQALPDFIDSAPIEELHQSNAPTAEVAR</sequence>
<dbReference type="InterPro" id="IPR005024">
    <property type="entry name" value="Snf7_fam"/>
</dbReference>
<dbReference type="OrthoDB" id="3973241at2759"/>
<reference evidence="3 4" key="1">
    <citation type="submission" date="2016-06" db="EMBL/GenBank/DDBJ databases">
        <title>Evolution of pathogenesis and genome organization in the Tremellales.</title>
        <authorList>
            <person name="Cuomo C."/>
            <person name="Litvintseva A."/>
            <person name="Heitman J."/>
            <person name="Chen Y."/>
            <person name="Sun S."/>
            <person name="Springer D."/>
            <person name="Dromer F."/>
            <person name="Young S."/>
            <person name="Zeng Q."/>
            <person name="Chapman S."/>
            <person name="Gujja S."/>
            <person name="Saif S."/>
            <person name="Birren B."/>
        </authorList>
    </citation>
    <scope>NUCLEOTIDE SEQUENCE [LARGE SCALE GENOMIC DNA]</scope>
    <source>
        <strain evidence="3 4">ATCC 28783</strain>
    </source>
</reference>
<dbReference type="Proteomes" id="UP000289152">
    <property type="component" value="Unassembled WGS sequence"/>
</dbReference>
<comment type="similarity">
    <text evidence="1">Belongs to the SNF7 family.</text>
</comment>
<dbReference type="GO" id="GO:0006900">
    <property type="term" value="P:vesicle budding from membrane"/>
    <property type="evidence" value="ECO:0007669"/>
    <property type="project" value="TreeGrafter"/>
</dbReference>
<dbReference type="AlphaFoldDB" id="A0A4Q1BJI9"/>
<name>A0A4Q1BJI9_TREME</name>
<dbReference type="Pfam" id="PF03357">
    <property type="entry name" value="Snf7"/>
    <property type="match status" value="1"/>
</dbReference>
<evidence type="ECO:0000313" key="3">
    <source>
        <dbReference type="EMBL" id="RXK37881.1"/>
    </source>
</evidence>
<comment type="caution">
    <text evidence="3">The sequence shown here is derived from an EMBL/GenBank/DDBJ whole genome shotgun (WGS) entry which is preliminary data.</text>
</comment>
<organism evidence="3 4">
    <name type="scientific">Tremella mesenterica</name>
    <name type="common">Jelly fungus</name>
    <dbReference type="NCBI Taxonomy" id="5217"/>
    <lineage>
        <taxon>Eukaryota</taxon>
        <taxon>Fungi</taxon>
        <taxon>Dikarya</taxon>
        <taxon>Basidiomycota</taxon>
        <taxon>Agaricomycotina</taxon>
        <taxon>Tremellomycetes</taxon>
        <taxon>Tremellales</taxon>
        <taxon>Tremellaceae</taxon>
        <taxon>Tremella</taxon>
    </lineage>
</organism>
<dbReference type="Gene3D" id="6.10.250.1710">
    <property type="match status" value="1"/>
</dbReference>
<dbReference type="PANTHER" id="PTHR22761">
    <property type="entry name" value="CHARGED MULTIVESICULAR BODY PROTEIN"/>
    <property type="match status" value="1"/>
</dbReference>
<keyword evidence="2" id="KW-0175">Coiled coil</keyword>
<dbReference type="EMBL" id="SDIL01000058">
    <property type="protein sequence ID" value="RXK37881.1"/>
    <property type="molecule type" value="Genomic_DNA"/>
</dbReference>
<dbReference type="GO" id="GO:0032511">
    <property type="term" value="P:late endosome to vacuole transport via multivesicular body sorting pathway"/>
    <property type="evidence" value="ECO:0007669"/>
    <property type="project" value="TreeGrafter"/>
</dbReference>
<evidence type="ECO:0000256" key="1">
    <source>
        <dbReference type="ARBA" id="ARBA00006190"/>
    </source>
</evidence>
<gene>
    <name evidence="3" type="ORF">M231_04880</name>
</gene>
<dbReference type="GO" id="GO:0005771">
    <property type="term" value="C:multivesicular body"/>
    <property type="evidence" value="ECO:0007669"/>
    <property type="project" value="TreeGrafter"/>
</dbReference>
<dbReference type="STRING" id="5217.A0A4Q1BJI9"/>
<dbReference type="VEuPathDB" id="FungiDB:TREMEDRAFT_74939"/>
<dbReference type="PANTHER" id="PTHR22761:SF12">
    <property type="entry name" value="CHARGED MULTIVESICULAR BODY PROTEIN 5"/>
    <property type="match status" value="1"/>
</dbReference>
<protein>
    <submittedName>
        <fullName evidence="3">Charged multivesicular body protein 5</fullName>
    </submittedName>
</protein>
<proteinExistence type="inferred from homology"/>
<dbReference type="InParanoid" id="A0A4Q1BJI9"/>
<dbReference type="Gene3D" id="1.10.287.1060">
    <property type="entry name" value="ESAT-6-like"/>
    <property type="match status" value="1"/>
</dbReference>
<keyword evidence="4" id="KW-1185">Reference proteome</keyword>
<evidence type="ECO:0000256" key="2">
    <source>
        <dbReference type="ARBA" id="ARBA00023054"/>
    </source>
</evidence>
<dbReference type="FunCoup" id="A0A4Q1BJI9">
    <property type="interactions" value="282"/>
</dbReference>